<dbReference type="SUPFAM" id="SSF52833">
    <property type="entry name" value="Thioredoxin-like"/>
    <property type="match status" value="1"/>
</dbReference>
<evidence type="ECO:0000256" key="1">
    <source>
        <dbReference type="SAM" id="MobiDB-lite"/>
    </source>
</evidence>
<dbReference type="Proteomes" id="UP000319771">
    <property type="component" value="Unassembled WGS sequence"/>
</dbReference>
<comment type="caution">
    <text evidence="2">The sequence shown here is derived from an EMBL/GenBank/DDBJ whole genome shotgun (WGS) entry which is preliminary data.</text>
</comment>
<dbReference type="Gene3D" id="3.40.30.10">
    <property type="entry name" value="Glutaredoxin"/>
    <property type="match status" value="1"/>
</dbReference>
<protein>
    <recommendedName>
        <fullName evidence="4">Redoxin domain-containing protein</fullName>
    </recommendedName>
</protein>
<dbReference type="InterPro" id="IPR036249">
    <property type="entry name" value="Thioredoxin-like_sf"/>
</dbReference>
<organism evidence="2 3">
    <name type="scientific">Eiseniibacteriota bacterium</name>
    <dbReference type="NCBI Taxonomy" id="2212470"/>
    <lineage>
        <taxon>Bacteria</taxon>
        <taxon>Candidatus Eiseniibacteriota</taxon>
    </lineage>
</organism>
<reference evidence="2 3" key="1">
    <citation type="journal article" date="2019" name="Nat. Microbiol.">
        <title>Mediterranean grassland soil C-N compound turnover is dependent on rainfall and depth, and is mediated by genomically divergent microorganisms.</title>
        <authorList>
            <person name="Diamond S."/>
            <person name="Andeer P.F."/>
            <person name="Li Z."/>
            <person name="Crits-Christoph A."/>
            <person name="Burstein D."/>
            <person name="Anantharaman K."/>
            <person name="Lane K.R."/>
            <person name="Thomas B.C."/>
            <person name="Pan C."/>
            <person name="Northen T.R."/>
            <person name="Banfield J.F."/>
        </authorList>
    </citation>
    <scope>NUCLEOTIDE SEQUENCE [LARGE SCALE GENOMIC DNA]</scope>
    <source>
        <strain evidence="2">WS_11</strain>
    </source>
</reference>
<feature type="region of interest" description="Disordered" evidence="1">
    <location>
        <begin position="1"/>
        <end position="67"/>
    </location>
</feature>
<evidence type="ECO:0000313" key="3">
    <source>
        <dbReference type="Proteomes" id="UP000319771"/>
    </source>
</evidence>
<gene>
    <name evidence="2" type="ORF">E6K81_00470</name>
</gene>
<evidence type="ECO:0000313" key="2">
    <source>
        <dbReference type="EMBL" id="TMQ74246.1"/>
    </source>
</evidence>
<name>A0A538UED3_UNCEI</name>
<evidence type="ECO:0008006" key="4">
    <source>
        <dbReference type="Google" id="ProtNLM"/>
    </source>
</evidence>
<proteinExistence type="predicted"/>
<dbReference type="AlphaFoldDB" id="A0A538UED3"/>
<dbReference type="EMBL" id="VBPB01000005">
    <property type="protein sequence ID" value="TMQ74246.1"/>
    <property type="molecule type" value="Genomic_DNA"/>
</dbReference>
<feature type="compositionally biased region" description="Low complexity" evidence="1">
    <location>
        <begin position="8"/>
        <end position="25"/>
    </location>
</feature>
<sequence length="101" mass="10578">MTRRPRAKALAQAGSRALAAGRLGPAGRGRPHPPLGSPRLKTRGSATVPRVPSRPPQPSLLGRPLPDLALPDARGGSFALRQFVGRGPLVLFFYILNGSPG</sequence>
<accession>A0A538UED3</accession>